<evidence type="ECO:0000256" key="4">
    <source>
        <dbReference type="SAM" id="SignalP"/>
    </source>
</evidence>
<dbReference type="Gene3D" id="1.20.58.1040">
    <property type="match status" value="2"/>
</dbReference>
<protein>
    <recommendedName>
        <fullName evidence="5">X8 domain-containing protein</fullName>
    </recommendedName>
</protein>
<dbReference type="PANTHER" id="PTHR31044:SF25">
    <property type="entry name" value="PLASMODESMATA CALLOSE-BINDING PROTEIN 3"/>
    <property type="match status" value="1"/>
</dbReference>
<proteinExistence type="predicted"/>
<dbReference type="EMBL" id="JAUUTY010000005">
    <property type="protein sequence ID" value="KAK1629165.1"/>
    <property type="molecule type" value="Genomic_DNA"/>
</dbReference>
<dbReference type="AlphaFoldDB" id="A0AAD8RPE8"/>
<evidence type="ECO:0000313" key="6">
    <source>
        <dbReference type="EMBL" id="KAK1629165.1"/>
    </source>
</evidence>
<keyword evidence="3" id="KW-0812">Transmembrane</keyword>
<feature type="transmembrane region" description="Helical" evidence="3">
    <location>
        <begin position="237"/>
        <end position="257"/>
    </location>
</feature>
<dbReference type="InterPro" id="IPR012946">
    <property type="entry name" value="X8"/>
</dbReference>
<feature type="signal peptide" evidence="4">
    <location>
        <begin position="1"/>
        <end position="25"/>
    </location>
</feature>
<evidence type="ECO:0000256" key="3">
    <source>
        <dbReference type="SAM" id="Phobius"/>
    </source>
</evidence>
<evidence type="ECO:0000259" key="5">
    <source>
        <dbReference type="SMART" id="SM00768"/>
    </source>
</evidence>
<feature type="domain" description="X8" evidence="5">
    <location>
        <begin position="35"/>
        <end position="121"/>
    </location>
</feature>
<name>A0AAD8RPE8_LOLMU</name>
<accession>A0AAD8RPE8</accession>
<evidence type="ECO:0000313" key="7">
    <source>
        <dbReference type="Proteomes" id="UP001231189"/>
    </source>
</evidence>
<dbReference type="InterPro" id="IPR044788">
    <property type="entry name" value="X8_dom_prot"/>
</dbReference>
<keyword evidence="3" id="KW-1133">Transmembrane helix</keyword>
<evidence type="ECO:0000256" key="1">
    <source>
        <dbReference type="ARBA" id="ARBA00022729"/>
    </source>
</evidence>
<dbReference type="GO" id="GO:0009506">
    <property type="term" value="C:plasmodesma"/>
    <property type="evidence" value="ECO:0007669"/>
    <property type="project" value="UniProtKB-ARBA"/>
</dbReference>
<evidence type="ECO:0000256" key="2">
    <source>
        <dbReference type="SAM" id="MobiDB-lite"/>
    </source>
</evidence>
<keyword evidence="3" id="KW-0472">Membrane</keyword>
<keyword evidence="1 4" id="KW-0732">Signal</keyword>
<dbReference type="Proteomes" id="UP001231189">
    <property type="component" value="Unassembled WGS sequence"/>
</dbReference>
<feature type="region of interest" description="Disordered" evidence="2">
    <location>
        <begin position="262"/>
        <end position="308"/>
    </location>
</feature>
<dbReference type="Pfam" id="PF07983">
    <property type="entry name" value="X8"/>
    <property type="match status" value="2"/>
</dbReference>
<feature type="domain" description="X8" evidence="5">
    <location>
        <begin position="143"/>
        <end position="225"/>
    </location>
</feature>
<reference evidence="6" key="1">
    <citation type="submission" date="2023-07" db="EMBL/GenBank/DDBJ databases">
        <title>A chromosome-level genome assembly of Lolium multiflorum.</title>
        <authorList>
            <person name="Chen Y."/>
            <person name="Copetti D."/>
            <person name="Kolliker R."/>
            <person name="Studer B."/>
        </authorList>
    </citation>
    <scope>NUCLEOTIDE SEQUENCE</scope>
    <source>
        <strain evidence="6">02402/16</strain>
        <tissue evidence="6">Leaf</tissue>
    </source>
</reference>
<organism evidence="6 7">
    <name type="scientific">Lolium multiflorum</name>
    <name type="common">Italian ryegrass</name>
    <name type="synonym">Lolium perenne subsp. multiflorum</name>
    <dbReference type="NCBI Taxonomy" id="4521"/>
    <lineage>
        <taxon>Eukaryota</taxon>
        <taxon>Viridiplantae</taxon>
        <taxon>Streptophyta</taxon>
        <taxon>Embryophyta</taxon>
        <taxon>Tracheophyta</taxon>
        <taxon>Spermatophyta</taxon>
        <taxon>Magnoliopsida</taxon>
        <taxon>Liliopsida</taxon>
        <taxon>Poales</taxon>
        <taxon>Poaceae</taxon>
        <taxon>BOP clade</taxon>
        <taxon>Pooideae</taxon>
        <taxon>Poodae</taxon>
        <taxon>Poeae</taxon>
        <taxon>Poeae Chloroplast Group 2 (Poeae type)</taxon>
        <taxon>Loliodinae</taxon>
        <taxon>Loliinae</taxon>
        <taxon>Lolium</taxon>
    </lineage>
</organism>
<comment type="caution">
    <text evidence="6">The sequence shown here is derived from an EMBL/GenBank/DDBJ whole genome shotgun (WGS) entry which is preliminary data.</text>
</comment>
<gene>
    <name evidence="6" type="ORF">QYE76_003480</name>
</gene>
<keyword evidence="7" id="KW-1185">Reference proteome</keyword>
<dbReference type="SMART" id="SM00768">
    <property type="entry name" value="X8"/>
    <property type="match status" value="2"/>
</dbReference>
<dbReference type="PANTHER" id="PTHR31044">
    <property type="entry name" value="BETA-1,3 GLUCANASE"/>
    <property type="match status" value="1"/>
</dbReference>
<sequence>MWKPAMATRLLLSLLLLLAVSTVRGAAAAAGGSPSWCVCRPDASEEALQSTLDYACGNGADCAPLHAGAQCHSPDTLVAHCSYAANSYFHRISQTDVDATCDFGGAATLSEIDPSSETCTYPATAAVSITDDSTTAASPPAASWCVCKPGLSDAALQGTLDYACGHGADCGALRPGGQCHDPDTLLAHCSYAANSYFQSSKDAACDFAGTAALSSTDPSSGTCKYTARIPEVGKMPLWFFAIALTVLVLYILLLCIAERPSGSSRPATVSGGARVREETGGGGGETSHGQSSTRATVSGGARVREETGTSAAAAAAERLLTTTCTVCLEACTNQGLHRVSALIAEKVFSVRTSSIYTTTYQKKSHKVDESFGEQCGGERLTEDFYITAPVLQPLLLQAMVAGLGDPNS</sequence>
<feature type="chain" id="PRO_5042080869" description="X8 domain-containing protein" evidence="4">
    <location>
        <begin position="26"/>
        <end position="408"/>
    </location>
</feature>